<dbReference type="GO" id="GO:0006888">
    <property type="term" value="P:endoplasmic reticulum to Golgi vesicle-mediated transport"/>
    <property type="evidence" value="ECO:0007669"/>
    <property type="project" value="InterPro"/>
</dbReference>
<dbReference type="OrthoDB" id="411251at2759"/>
<feature type="transmembrane region" description="Helical" evidence="6">
    <location>
        <begin position="243"/>
        <end position="262"/>
    </location>
</feature>
<reference evidence="9 10" key="1">
    <citation type="submission" date="2020-12" db="EMBL/GenBank/DDBJ databases">
        <title>Metabolic potential, ecology and presence of endohyphal bacteria is reflected in genomic diversity of Mucoromycotina.</title>
        <authorList>
            <person name="Muszewska A."/>
            <person name="Okrasinska A."/>
            <person name="Steczkiewicz K."/>
            <person name="Drgas O."/>
            <person name="Orlowska M."/>
            <person name="Perlinska-Lenart U."/>
            <person name="Aleksandrzak-Piekarczyk T."/>
            <person name="Szatraj K."/>
            <person name="Zielenkiewicz U."/>
            <person name="Pilsyk S."/>
            <person name="Malc E."/>
            <person name="Mieczkowski P."/>
            <person name="Kruszewska J.S."/>
            <person name="Biernat P."/>
            <person name="Pawlowska J."/>
        </authorList>
    </citation>
    <scope>NUCLEOTIDE SEQUENCE [LARGE SCALE GENOMIC DNA]</scope>
    <source>
        <strain evidence="9 10">CBS 142.35</strain>
    </source>
</reference>
<dbReference type="InterPro" id="IPR006977">
    <property type="entry name" value="Yip1_dom"/>
</dbReference>
<feature type="transmembrane region" description="Helical" evidence="6">
    <location>
        <begin position="152"/>
        <end position="173"/>
    </location>
</feature>
<organism evidence="9 10">
    <name type="scientific">Circinella minor</name>
    <dbReference type="NCBI Taxonomy" id="1195481"/>
    <lineage>
        <taxon>Eukaryota</taxon>
        <taxon>Fungi</taxon>
        <taxon>Fungi incertae sedis</taxon>
        <taxon>Mucoromycota</taxon>
        <taxon>Mucoromycotina</taxon>
        <taxon>Mucoromycetes</taxon>
        <taxon>Mucorales</taxon>
        <taxon>Lichtheimiaceae</taxon>
        <taxon>Circinella</taxon>
    </lineage>
</organism>
<dbReference type="PANTHER" id="PTHR21236:SF1">
    <property type="entry name" value="PROTEIN YIPF6"/>
    <property type="match status" value="1"/>
</dbReference>
<feature type="transmembrane region" description="Helical" evidence="6">
    <location>
        <begin position="212"/>
        <end position="231"/>
    </location>
</feature>
<feature type="domain" description="Yip1" evidence="8">
    <location>
        <begin position="113"/>
        <end position="259"/>
    </location>
</feature>
<evidence type="ECO:0000256" key="4">
    <source>
        <dbReference type="ARBA" id="ARBA00022989"/>
    </source>
</evidence>
<evidence type="ECO:0000256" key="6">
    <source>
        <dbReference type="RuleBase" id="RU361264"/>
    </source>
</evidence>
<keyword evidence="3 6" id="KW-0812">Transmembrane</keyword>
<dbReference type="GO" id="GO:0005802">
    <property type="term" value="C:trans-Golgi network"/>
    <property type="evidence" value="ECO:0007669"/>
    <property type="project" value="TreeGrafter"/>
</dbReference>
<accession>A0A8H7S3T7</accession>
<feature type="compositionally biased region" description="Polar residues" evidence="7">
    <location>
        <begin position="1"/>
        <end position="20"/>
    </location>
</feature>
<evidence type="ECO:0000256" key="7">
    <source>
        <dbReference type="SAM" id="MobiDB-lite"/>
    </source>
</evidence>
<dbReference type="GO" id="GO:0000139">
    <property type="term" value="C:Golgi membrane"/>
    <property type="evidence" value="ECO:0007669"/>
    <property type="project" value="UniProtKB-SubCell"/>
</dbReference>
<sequence length="263" mass="28509">MLSPTENTKPLIPSTSNDDVQSPAVLMEIEPDIDLTGQSTTQSAPASNPPPPPAYNDSNNNNNASSSSSRTVRGTISQSMEPGGYNGEDTLEEPVSTTILRELRQVGGKLKQVLHPNGNRHVLRDWDLWGPLILCLTLAIILSTGAPDDQAVPIFTGVFVIVWLGSAVVTLNAKLLGGAVSFFQSVCVLGYCLFPLVLSSIFAAFINLIWARLPIAIITFSWSTYASVGFLSESQVHLTNRRVLAVYPLCLFYFVISWLTLIS</sequence>
<evidence type="ECO:0000256" key="3">
    <source>
        <dbReference type="ARBA" id="ARBA00022692"/>
    </source>
</evidence>
<feature type="transmembrane region" description="Helical" evidence="6">
    <location>
        <begin position="128"/>
        <end position="146"/>
    </location>
</feature>
<evidence type="ECO:0000313" key="10">
    <source>
        <dbReference type="Proteomes" id="UP000646827"/>
    </source>
</evidence>
<comment type="subcellular location">
    <subcellularLocation>
        <location evidence="6">Golgi apparatus membrane</location>
        <topology evidence="6">Multi-pass membrane protein</topology>
    </subcellularLocation>
    <subcellularLocation>
        <location evidence="1">Membrane</location>
        <topology evidence="1">Multi-pass membrane protein</topology>
    </subcellularLocation>
</comment>
<feature type="transmembrane region" description="Helical" evidence="6">
    <location>
        <begin position="185"/>
        <end position="206"/>
    </location>
</feature>
<dbReference type="Proteomes" id="UP000646827">
    <property type="component" value="Unassembled WGS sequence"/>
</dbReference>
<evidence type="ECO:0000256" key="1">
    <source>
        <dbReference type="ARBA" id="ARBA00004141"/>
    </source>
</evidence>
<protein>
    <recommendedName>
        <fullName evidence="6">Protein YIP</fullName>
    </recommendedName>
</protein>
<feature type="compositionally biased region" description="Low complexity" evidence="7">
    <location>
        <begin position="55"/>
        <end position="69"/>
    </location>
</feature>
<dbReference type="AlphaFoldDB" id="A0A8H7S3T7"/>
<feature type="compositionally biased region" description="Polar residues" evidence="7">
    <location>
        <begin position="70"/>
        <end position="80"/>
    </location>
</feature>
<keyword evidence="5 6" id="KW-0472">Membrane</keyword>
<feature type="region of interest" description="Disordered" evidence="7">
    <location>
        <begin position="1"/>
        <end position="91"/>
    </location>
</feature>
<keyword evidence="10" id="KW-1185">Reference proteome</keyword>
<evidence type="ECO:0000313" key="9">
    <source>
        <dbReference type="EMBL" id="KAG2221247.1"/>
    </source>
</evidence>
<gene>
    <name evidence="9" type="ORF">INT45_012368</name>
</gene>
<dbReference type="InterPro" id="IPR045231">
    <property type="entry name" value="Yip1/4-like"/>
</dbReference>
<evidence type="ECO:0000256" key="2">
    <source>
        <dbReference type="ARBA" id="ARBA00010596"/>
    </source>
</evidence>
<dbReference type="Pfam" id="PF04893">
    <property type="entry name" value="Yip1"/>
    <property type="match status" value="1"/>
</dbReference>
<comment type="similarity">
    <text evidence="2 6">Belongs to the YIP1 family.</text>
</comment>
<dbReference type="PANTHER" id="PTHR21236">
    <property type="entry name" value="GOLGI MEMBRANE PROTEIN YIP1"/>
    <property type="match status" value="1"/>
</dbReference>
<name>A0A8H7S3T7_9FUNG</name>
<comment type="caution">
    <text evidence="9">The sequence shown here is derived from an EMBL/GenBank/DDBJ whole genome shotgun (WGS) entry which is preliminary data.</text>
</comment>
<keyword evidence="4 6" id="KW-1133">Transmembrane helix</keyword>
<evidence type="ECO:0000256" key="5">
    <source>
        <dbReference type="ARBA" id="ARBA00023136"/>
    </source>
</evidence>
<proteinExistence type="inferred from homology"/>
<dbReference type="EMBL" id="JAEPRB010000114">
    <property type="protein sequence ID" value="KAG2221247.1"/>
    <property type="molecule type" value="Genomic_DNA"/>
</dbReference>
<evidence type="ECO:0000259" key="8">
    <source>
        <dbReference type="Pfam" id="PF04893"/>
    </source>
</evidence>